<dbReference type="AlphaFoldDB" id="A0A2T1E0L8"/>
<dbReference type="Pfam" id="PF02325">
    <property type="entry name" value="CCB3_YggT"/>
    <property type="match status" value="1"/>
</dbReference>
<evidence type="ECO:0008006" key="4">
    <source>
        <dbReference type="Google" id="ProtNLM"/>
    </source>
</evidence>
<feature type="transmembrane region" description="Helical" evidence="1">
    <location>
        <begin position="42"/>
        <end position="65"/>
    </location>
</feature>
<comment type="caution">
    <text evidence="2">The sequence shown here is derived from an EMBL/GenBank/DDBJ whole genome shotgun (WGS) entry which is preliminary data.</text>
</comment>
<keyword evidence="1" id="KW-0472">Membrane</keyword>
<accession>A0A2T1E0L8</accession>
<sequence>MNRDQNDDTNLERRQDLHRDEEAFRLHQGEERLSTARRNTTLIWIMNSLYWLAGLLEILLVMRFLLRLFGANPQNGFARLINDLSAPFIAPFSTLFISPASAGGANIFDVNVVIAIVAYALLSYLAVSLIRLIFARKA</sequence>
<keyword evidence="1" id="KW-1133">Transmembrane helix</keyword>
<proteinExistence type="predicted"/>
<dbReference type="RefSeq" id="WP_106258097.1">
    <property type="nucleotide sequence ID" value="NZ_CAWNSW010000044.1"/>
</dbReference>
<dbReference type="EMBL" id="PVWK01000110">
    <property type="protein sequence ID" value="PSB26259.1"/>
    <property type="molecule type" value="Genomic_DNA"/>
</dbReference>
<dbReference type="Proteomes" id="UP000239576">
    <property type="component" value="Unassembled WGS sequence"/>
</dbReference>
<reference evidence="3" key="1">
    <citation type="submission" date="2018-02" db="EMBL/GenBank/DDBJ databases">
        <authorList>
            <person name="Moore K."/>
            <person name="Momper L."/>
        </authorList>
    </citation>
    <scope>NUCLEOTIDE SEQUENCE [LARGE SCALE GENOMIC DNA]</scope>
    <source>
        <strain evidence="3">ULC18</strain>
    </source>
</reference>
<evidence type="ECO:0000313" key="3">
    <source>
        <dbReference type="Proteomes" id="UP000239576"/>
    </source>
</evidence>
<gene>
    <name evidence="2" type="ORF">C7B82_20280</name>
</gene>
<name>A0A2T1E0L8_9CYAN</name>
<feature type="transmembrane region" description="Helical" evidence="1">
    <location>
        <begin position="110"/>
        <end position="134"/>
    </location>
</feature>
<evidence type="ECO:0000313" key="2">
    <source>
        <dbReference type="EMBL" id="PSB26259.1"/>
    </source>
</evidence>
<dbReference type="GO" id="GO:0016020">
    <property type="term" value="C:membrane"/>
    <property type="evidence" value="ECO:0007669"/>
    <property type="project" value="InterPro"/>
</dbReference>
<dbReference type="InterPro" id="IPR003425">
    <property type="entry name" value="CCB3/YggT"/>
</dbReference>
<protein>
    <recommendedName>
        <fullName evidence="4">YggT family protein</fullName>
    </recommendedName>
</protein>
<reference evidence="2 3" key="2">
    <citation type="submission" date="2018-03" db="EMBL/GenBank/DDBJ databases">
        <title>The ancient ancestry and fast evolution of plastids.</title>
        <authorList>
            <person name="Moore K.R."/>
            <person name="Magnabosco C."/>
            <person name="Momper L."/>
            <person name="Gold D.A."/>
            <person name="Bosak T."/>
            <person name="Fournier G.P."/>
        </authorList>
    </citation>
    <scope>NUCLEOTIDE SEQUENCE [LARGE SCALE GENOMIC DNA]</scope>
    <source>
        <strain evidence="2 3">ULC18</strain>
    </source>
</reference>
<feature type="transmembrane region" description="Helical" evidence="1">
    <location>
        <begin position="77"/>
        <end position="98"/>
    </location>
</feature>
<dbReference type="OrthoDB" id="468399at2"/>
<keyword evidence="3" id="KW-1185">Reference proteome</keyword>
<organism evidence="2 3">
    <name type="scientific">Stenomitos frigidus ULC18</name>
    <dbReference type="NCBI Taxonomy" id="2107698"/>
    <lineage>
        <taxon>Bacteria</taxon>
        <taxon>Bacillati</taxon>
        <taxon>Cyanobacteriota</taxon>
        <taxon>Cyanophyceae</taxon>
        <taxon>Leptolyngbyales</taxon>
        <taxon>Leptolyngbyaceae</taxon>
        <taxon>Stenomitos</taxon>
    </lineage>
</organism>
<keyword evidence="1" id="KW-0812">Transmembrane</keyword>
<evidence type="ECO:0000256" key="1">
    <source>
        <dbReference type="SAM" id="Phobius"/>
    </source>
</evidence>